<accession>A0A4R0KDJ3</accession>
<organism evidence="7 8">
    <name type="scientific">Kribbella pittospori</name>
    <dbReference type="NCBI Taxonomy" id="722689"/>
    <lineage>
        <taxon>Bacteria</taxon>
        <taxon>Bacillati</taxon>
        <taxon>Actinomycetota</taxon>
        <taxon>Actinomycetes</taxon>
        <taxon>Propionibacteriales</taxon>
        <taxon>Kribbellaceae</taxon>
        <taxon>Kribbella</taxon>
    </lineage>
</organism>
<dbReference type="InterPro" id="IPR036594">
    <property type="entry name" value="Meth_synthase_dom"/>
</dbReference>
<dbReference type="InterPro" id="IPR047057">
    <property type="entry name" value="MerR_fam"/>
</dbReference>
<name>A0A4R0KDJ3_9ACTN</name>
<keyword evidence="2" id="KW-0805">Transcription regulation</keyword>
<proteinExistence type="predicted"/>
<keyword evidence="8" id="KW-1185">Reference proteome</keyword>
<dbReference type="PANTHER" id="PTHR30204:SF69">
    <property type="entry name" value="MERR-FAMILY TRANSCRIPTIONAL REGULATOR"/>
    <property type="match status" value="1"/>
</dbReference>
<comment type="caution">
    <text evidence="7">The sequence shown here is derived from an EMBL/GenBank/DDBJ whole genome shotgun (WGS) entry which is preliminary data.</text>
</comment>
<dbReference type="OrthoDB" id="9800334at2"/>
<dbReference type="PROSITE" id="PS51332">
    <property type="entry name" value="B12_BINDING"/>
    <property type="match status" value="1"/>
</dbReference>
<evidence type="ECO:0000259" key="5">
    <source>
        <dbReference type="PROSITE" id="PS50937"/>
    </source>
</evidence>
<dbReference type="InterPro" id="IPR000551">
    <property type="entry name" value="MerR-type_HTH_dom"/>
</dbReference>
<evidence type="ECO:0000256" key="4">
    <source>
        <dbReference type="ARBA" id="ARBA00023163"/>
    </source>
</evidence>
<gene>
    <name evidence="7" type="ORF">E0H73_29690</name>
</gene>
<feature type="domain" description="B12-binding" evidence="6">
    <location>
        <begin position="186"/>
        <end position="305"/>
    </location>
</feature>
<dbReference type="GO" id="GO:0003677">
    <property type="term" value="F:DNA binding"/>
    <property type="evidence" value="ECO:0007669"/>
    <property type="project" value="UniProtKB-KW"/>
</dbReference>
<dbReference type="InterPro" id="IPR003759">
    <property type="entry name" value="Cbl-bd_cap"/>
</dbReference>
<keyword evidence="3" id="KW-0238">DNA-binding</keyword>
<dbReference type="Pfam" id="PF02607">
    <property type="entry name" value="B12-binding_2"/>
    <property type="match status" value="1"/>
</dbReference>
<dbReference type="CDD" id="cd02065">
    <property type="entry name" value="B12-binding_like"/>
    <property type="match status" value="1"/>
</dbReference>
<evidence type="ECO:0000256" key="1">
    <source>
        <dbReference type="ARBA" id="ARBA00022491"/>
    </source>
</evidence>
<dbReference type="SUPFAM" id="SSF46955">
    <property type="entry name" value="Putative DNA-binding domain"/>
    <property type="match status" value="1"/>
</dbReference>
<dbReference type="GO" id="GO:0031419">
    <property type="term" value="F:cobalamin binding"/>
    <property type="evidence" value="ECO:0007669"/>
    <property type="project" value="InterPro"/>
</dbReference>
<keyword evidence="1" id="KW-0678">Repressor</keyword>
<evidence type="ECO:0000256" key="2">
    <source>
        <dbReference type="ARBA" id="ARBA00023015"/>
    </source>
</evidence>
<dbReference type="PROSITE" id="PS00552">
    <property type="entry name" value="HTH_MERR_1"/>
    <property type="match status" value="1"/>
</dbReference>
<evidence type="ECO:0000259" key="6">
    <source>
        <dbReference type="PROSITE" id="PS51332"/>
    </source>
</evidence>
<dbReference type="Proteomes" id="UP000291144">
    <property type="component" value="Unassembled WGS sequence"/>
</dbReference>
<dbReference type="GO" id="GO:0046872">
    <property type="term" value="F:metal ion binding"/>
    <property type="evidence" value="ECO:0007669"/>
    <property type="project" value="InterPro"/>
</dbReference>
<sequence length="305" mass="32420">MAANESPAVLRIGELSRRIGVSDHVLRAWERRYGLLQPVRSGGGFRLYSEADLRRVQRMQDQLAQGLSAAEAARVAIDAEQKAQTEAADRGKQPSEAGLDGLAGAARTLATALDELDEPAAQAVIDHLLSMLTVETVIRDVLMPYLGELGDRWARGAVSVVQEHFASNVIRGRLAGLARGWGHGHGPRALLACLPAEQHELALLAFGVVLNRNGWRISYLGADTPLDELTKATTAAPPDLIVLAATTPERFDGLTEQLSRLARIAPLAIAGAGANQKTADAIGARLLTEDPVTTAEQMPAAETGV</sequence>
<dbReference type="PROSITE" id="PS50937">
    <property type="entry name" value="HTH_MERR_2"/>
    <property type="match status" value="1"/>
</dbReference>
<dbReference type="InterPro" id="IPR006158">
    <property type="entry name" value="Cobalamin-bd"/>
</dbReference>
<evidence type="ECO:0000313" key="8">
    <source>
        <dbReference type="Proteomes" id="UP000291144"/>
    </source>
</evidence>
<evidence type="ECO:0000256" key="3">
    <source>
        <dbReference type="ARBA" id="ARBA00023125"/>
    </source>
</evidence>
<feature type="domain" description="HTH merR-type" evidence="5">
    <location>
        <begin position="9"/>
        <end position="78"/>
    </location>
</feature>
<dbReference type="AlphaFoldDB" id="A0A4R0KDJ3"/>
<dbReference type="Pfam" id="PF13411">
    <property type="entry name" value="MerR_1"/>
    <property type="match status" value="1"/>
</dbReference>
<dbReference type="CDD" id="cd01104">
    <property type="entry name" value="HTH_MlrA-CarA"/>
    <property type="match status" value="1"/>
</dbReference>
<keyword evidence="4" id="KW-0804">Transcription</keyword>
<dbReference type="Gene3D" id="3.40.50.280">
    <property type="entry name" value="Cobalamin-binding domain"/>
    <property type="match status" value="1"/>
</dbReference>
<dbReference type="Gene3D" id="1.10.1660.10">
    <property type="match status" value="1"/>
</dbReference>
<dbReference type="GO" id="GO:0003700">
    <property type="term" value="F:DNA-binding transcription factor activity"/>
    <property type="evidence" value="ECO:0007669"/>
    <property type="project" value="InterPro"/>
</dbReference>
<dbReference type="Gene3D" id="1.10.1240.10">
    <property type="entry name" value="Methionine synthase domain"/>
    <property type="match status" value="1"/>
</dbReference>
<dbReference type="PANTHER" id="PTHR30204">
    <property type="entry name" value="REDOX-CYCLING DRUG-SENSING TRANSCRIPTIONAL ACTIVATOR SOXR"/>
    <property type="match status" value="1"/>
</dbReference>
<reference evidence="7 8" key="1">
    <citation type="submission" date="2019-02" db="EMBL/GenBank/DDBJ databases">
        <title>Kribbella capetownensis sp. nov. and Kribbella speibonae sp. nov., isolated from soil.</title>
        <authorList>
            <person name="Curtis S.M."/>
            <person name="Norton I."/>
            <person name="Everest G.J."/>
            <person name="Meyers P.R."/>
        </authorList>
    </citation>
    <scope>NUCLEOTIDE SEQUENCE [LARGE SCALE GENOMIC DNA]</scope>
    <source>
        <strain evidence="7 8">NRRL B-24813</strain>
    </source>
</reference>
<evidence type="ECO:0000313" key="7">
    <source>
        <dbReference type="EMBL" id="TCC57547.1"/>
    </source>
</evidence>
<dbReference type="InterPro" id="IPR036724">
    <property type="entry name" value="Cobalamin-bd_sf"/>
</dbReference>
<protein>
    <submittedName>
        <fullName evidence="7">MerR family transcriptional regulator</fullName>
    </submittedName>
</protein>
<dbReference type="RefSeq" id="WP_131361896.1">
    <property type="nucleotide sequence ID" value="NZ_SJKB01000010.1"/>
</dbReference>
<dbReference type="SUPFAM" id="SSF52242">
    <property type="entry name" value="Cobalamin (vitamin B12)-binding domain"/>
    <property type="match status" value="1"/>
</dbReference>
<dbReference type="InterPro" id="IPR009061">
    <property type="entry name" value="DNA-bd_dom_put_sf"/>
</dbReference>
<dbReference type="SMART" id="SM00422">
    <property type="entry name" value="HTH_MERR"/>
    <property type="match status" value="1"/>
</dbReference>
<dbReference type="EMBL" id="SJKB01000010">
    <property type="protein sequence ID" value="TCC57547.1"/>
    <property type="molecule type" value="Genomic_DNA"/>
</dbReference>